<dbReference type="Proteomes" id="UP001060085">
    <property type="component" value="Linkage Group LG04"/>
</dbReference>
<sequence length="219" mass="24989">MPTLNQLIRHGREEKQHTDRTRALDQCPHRQGICSCVSTRTPKKPNLALCKIAKVRLSNRHDIFAHVPGEGHNFQEHSTVLIRGGRVKDLPGVKFNCIRGVKDLLGIPNRRRGRSKYGAENPSRYEWKMSLWNLSRTRKCLRPEMKDVHTAVRKERSARRTLGKALVHKLGSLSTEALTFGIAQDLHNSLNAIQSLDNLNISTTERLSISTSKFLRLRF</sequence>
<evidence type="ECO:0000313" key="1">
    <source>
        <dbReference type="EMBL" id="KAI5668411.1"/>
    </source>
</evidence>
<reference evidence="2" key="1">
    <citation type="journal article" date="2023" name="Nat. Plants">
        <title>Single-cell RNA sequencing provides a high-resolution roadmap for understanding the multicellular compartmentation of specialized metabolism.</title>
        <authorList>
            <person name="Sun S."/>
            <person name="Shen X."/>
            <person name="Li Y."/>
            <person name="Li Y."/>
            <person name="Wang S."/>
            <person name="Li R."/>
            <person name="Zhang H."/>
            <person name="Shen G."/>
            <person name="Guo B."/>
            <person name="Wei J."/>
            <person name="Xu J."/>
            <person name="St-Pierre B."/>
            <person name="Chen S."/>
            <person name="Sun C."/>
        </authorList>
    </citation>
    <scope>NUCLEOTIDE SEQUENCE [LARGE SCALE GENOMIC DNA]</scope>
</reference>
<comment type="caution">
    <text evidence="1">The sequence shown here is derived from an EMBL/GenBank/DDBJ whole genome shotgun (WGS) entry which is preliminary data.</text>
</comment>
<dbReference type="EMBL" id="CM044704">
    <property type="protein sequence ID" value="KAI5668411.1"/>
    <property type="molecule type" value="Genomic_DNA"/>
</dbReference>
<protein>
    <submittedName>
        <fullName evidence="1">Uncharacterized protein</fullName>
    </submittedName>
</protein>
<keyword evidence="2" id="KW-1185">Reference proteome</keyword>
<organism evidence="1 2">
    <name type="scientific">Catharanthus roseus</name>
    <name type="common">Madagascar periwinkle</name>
    <name type="synonym">Vinca rosea</name>
    <dbReference type="NCBI Taxonomy" id="4058"/>
    <lineage>
        <taxon>Eukaryota</taxon>
        <taxon>Viridiplantae</taxon>
        <taxon>Streptophyta</taxon>
        <taxon>Embryophyta</taxon>
        <taxon>Tracheophyta</taxon>
        <taxon>Spermatophyta</taxon>
        <taxon>Magnoliopsida</taxon>
        <taxon>eudicotyledons</taxon>
        <taxon>Gunneridae</taxon>
        <taxon>Pentapetalae</taxon>
        <taxon>asterids</taxon>
        <taxon>lamiids</taxon>
        <taxon>Gentianales</taxon>
        <taxon>Apocynaceae</taxon>
        <taxon>Rauvolfioideae</taxon>
        <taxon>Vinceae</taxon>
        <taxon>Catharanthinae</taxon>
        <taxon>Catharanthus</taxon>
    </lineage>
</organism>
<gene>
    <name evidence="1" type="ORF">M9H77_18264</name>
</gene>
<name>A0ACC0B708_CATRO</name>
<proteinExistence type="predicted"/>
<evidence type="ECO:0000313" key="2">
    <source>
        <dbReference type="Proteomes" id="UP001060085"/>
    </source>
</evidence>
<accession>A0ACC0B708</accession>